<evidence type="ECO:0000259" key="2">
    <source>
        <dbReference type="Pfam" id="PF14869"/>
    </source>
</evidence>
<feature type="domain" description="DUF4488" evidence="2">
    <location>
        <begin position="30"/>
        <end position="147"/>
    </location>
</feature>
<feature type="signal peptide" evidence="1">
    <location>
        <begin position="1"/>
        <end position="20"/>
    </location>
</feature>
<dbReference type="Pfam" id="PF14869">
    <property type="entry name" value="DUF4488"/>
    <property type="match status" value="1"/>
</dbReference>
<evidence type="ECO:0000313" key="4">
    <source>
        <dbReference type="Proteomes" id="UP000295807"/>
    </source>
</evidence>
<keyword evidence="1" id="KW-0732">Signal</keyword>
<dbReference type="EMBL" id="SMAD01000003">
    <property type="protein sequence ID" value="TCS88338.1"/>
    <property type="molecule type" value="Genomic_DNA"/>
</dbReference>
<evidence type="ECO:0000313" key="3">
    <source>
        <dbReference type="EMBL" id="TCS88338.1"/>
    </source>
</evidence>
<protein>
    <submittedName>
        <fullName evidence="3">Uncharacterized protein DUF4488</fullName>
    </submittedName>
</protein>
<accession>A0A4R3KSY3</accession>
<dbReference type="RefSeq" id="WP_132128554.1">
    <property type="nucleotide sequence ID" value="NZ_CP042432.1"/>
</dbReference>
<reference evidence="3 4" key="1">
    <citation type="submission" date="2019-03" db="EMBL/GenBank/DDBJ databases">
        <title>Genomic Encyclopedia of Type Strains, Phase IV (KMG-IV): sequencing the most valuable type-strain genomes for metagenomic binning, comparative biology and taxonomic classification.</title>
        <authorList>
            <person name="Goeker M."/>
        </authorList>
    </citation>
    <scope>NUCLEOTIDE SEQUENCE [LARGE SCALE GENOMIC DNA]</scope>
    <source>
        <strain evidence="3 4">DSM 21100</strain>
    </source>
</reference>
<dbReference type="InterPro" id="IPR027991">
    <property type="entry name" value="DUF4488"/>
</dbReference>
<organism evidence="3 4">
    <name type="scientific">Anseongella ginsenosidimutans</name>
    <dbReference type="NCBI Taxonomy" id="496056"/>
    <lineage>
        <taxon>Bacteria</taxon>
        <taxon>Pseudomonadati</taxon>
        <taxon>Bacteroidota</taxon>
        <taxon>Sphingobacteriia</taxon>
        <taxon>Sphingobacteriales</taxon>
        <taxon>Sphingobacteriaceae</taxon>
        <taxon>Anseongella</taxon>
    </lineage>
</organism>
<name>A0A4R3KSY3_9SPHI</name>
<feature type="chain" id="PRO_5020740596" evidence="1">
    <location>
        <begin position="21"/>
        <end position="148"/>
    </location>
</feature>
<gene>
    <name evidence="3" type="ORF">EDD80_103202</name>
</gene>
<comment type="caution">
    <text evidence="3">The sequence shown here is derived from an EMBL/GenBank/DDBJ whole genome shotgun (WGS) entry which is preliminary data.</text>
</comment>
<evidence type="ECO:0000256" key="1">
    <source>
        <dbReference type="SAM" id="SignalP"/>
    </source>
</evidence>
<proteinExistence type="predicted"/>
<dbReference type="Proteomes" id="UP000295807">
    <property type="component" value="Unassembled WGS sequence"/>
</dbReference>
<dbReference type="Gene3D" id="2.40.128.490">
    <property type="entry name" value="Uncharacterised protein PF14869, DUF4488"/>
    <property type="match status" value="1"/>
</dbReference>
<dbReference type="OrthoDB" id="9994210at2"/>
<keyword evidence="4" id="KW-1185">Reference proteome</keyword>
<dbReference type="AlphaFoldDB" id="A0A4R3KSY3"/>
<sequence>MKQINLTLLFSFLLTTFSFAQEKPVNPFLGIWELGLSVYNGQNATNPQITQLKEYRADSTFNAYIIVPGDRRSVQTMAGTYSIQGDSVYTETIVKATNTGLIGDSYTIVFYREGDQLRLKGNVEMVNPSGNNTKVFYNERWDRLDFPE</sequence>